<evidence type="ECO:0000313" key="2">
    <source>
        <dbReference type="Proteomes" id="UP001054945"/>
    </source>
</evidence>
<keyword evidence="2" id="KW-1185">Reference proteome</keyword>
<comment type="caution">
    <text evidence="1">The sequence shown here is derived from an EMBL/GenBank/DDBJ whole genome shotgun (WGS) entry which is preliminary data.</text>
</comment>
<name>A0AAV4Y1X1_CAEEX</name>
<accession>A0AAV4Y1X1</accession>
<protein>
    <submittedName>
        <fullName evidence="1">Uncharacterized protein</fullName>
    </submittedName>
</protein>
<dbReference type="Proteomes" id="UP001054945">
    <property type="component" value="Unassembled WGS sequence"/>
</dbReference>
<reference evidence="1 2" key="1">
    <citation type="submission" date="2021-06" db="EMBL/GenBank/DDBJ databases">
        <title>Caerostris extrusa draft genome.</title>
        <authorList>
            <person name="Kono N."/>
            <person name="Arakawa K."/>
        </authorList>
    </citation>
    <scope>NUCLEOTIDE SEQUENCE [LARGE SCALE GENOMIC DNA]</scope>
</reference>
<dbReference type="AlphaFoldDB" id="A0AAV4Y1X1"/>
<evidence type="ECO:0000313" key="1">
    <source>
        <dbReference type="EMBL" id="GIZ00380.1"/>
    </source>
</evidence>
<sequence>MGDIRLLIGGVRENIPKDCKGTRINTLHLFYLDLGSFDLLACLKKFDSRVALDLRTTSAAPRRNLGLKSPFYGFERLCEGGPSQF</sequence>
<dbReference type="EMBL" id="BPLR01001146">
    <property type="protein sequence ID" value="GIZ00380.1"/>
    <property type="molecule type" value="Genomic_DNA"/>
</dbReference>
<gene>
    <name evidence="1" type="ORF">CEXT_595921</name>
</gene>
<organism evidence="1 2">
    <name type="scientific">Caerostris extrusa</name>
    <name type="common">Bark spider</name>
    <name type="synonym">Caerostris bankana</name>
    <dbReference type="NCBI Taxonomy" id="172846"/>
    <lineage>
        <taxon>Eukaryota</taxon>
        <taxon>Metazoa</taxon>
        <taxon>Ecdysozoa</taxon>
        <taxon>Arthropoda</taxon>
        <taxon>Chelicerata</taxon>
        <taxon>Arachnida</taxon>
        <taxon>Araneae</taxon>
        <taxon>Araneomorphae</taxon>
        <taxon>Entelegynae</taxon>
        <taxon>Araneoidea</taxon>
        <taxon>Araneidae</taxon>
        <taxon>Caerostris</taxon>
    </lineage>
</organism>
<proteinExistence type="predicted"/>